<keyword evidence="1" id="KW-1185">Reference proteome</keyword>
<sequence length="120" mass="13347">MFRSAGEGTDKWAGVAARTGRKWAKRVLANCVKRYAQNRLRSVECQGRRHSCPSPTAPSPNRQILTTVSSSSSSFARFCQSFHRSLPRPRSPSYRATANTCPQFCPKLPGGRWYPANSVT</sequence>
<proteinExistence type="predicted"/>
<dbReference type="WBParaSite" id="PSAMB.scaffold39size102378.g3559.t1">
    <property type="protein sequence ID" value="PSAMB.scaffold39size102378.g3559.t1"/>
    <property type="gene ID" value="PSAMB.scaffold39size102378.g3559"/>
</dbReference>
<protein>
    <submittedName>
        <fullName evidence="2">Uncharacterized protein</fullName>
    </submittedName>
</protein>
<accession>A0A914WFV3</accession>
<evidence type="ECO:0000313" key="2">
    <source>
        <dbReference type="WBParaSite" id="PSAMB.scaffold39size102378.g3559.t1"/>
    </source>
</evidence>
<name>A0A914WFV3_9BILA</name>
<organism evidence="1 2">
    <name type="scientific">Plectus sambesii</name>
    <dbReference type="NCBI Taxonomy" id="2011161"/>
    <lineage>
        <taxon>Eukaryota</taxon>
        <taxon>Metazoa</taxon>
        <taxon>Ecdysozoa</taxon>
        <taxon>Nematoda</taxon>
        <taxon>Chromadorea</taxon>
        <taxon>Plectida</taxon>
        <taxon>Plectina</taxon>
        <taxon>Plectoidea</taxon>
        <taxon>Plectidae</taxon>
        <taxon>Plectus</taxon>
    </lineage>
</organism>
<evidence type="ECO:0000313" key="1">
    <source>
        <dbReference type="Proteomes" id="UP000887566"/>
    </source>
</evidence>
<dbReference type="Proteomes" id="UP000887566">
    <property type="component" value="Unplaced"/>
</dbReference>
<reference evidence="2" key="1">
    <citation type="submission" date="2022-11" db="UniProtKB">
        <authorList>
            <consortium name="WormBaseParasite"/>
        </authorList>
    </citation>
    <scope>IDENTIFICATION</scope>
</reference>
<dbReference type="AlphaFoldDB" id="A0A914WFV3"/>